<dbReference type="Proteomes" id="UP001321760">
    <property type="component" value="Unassembled WGS sequence"/>
</dbReference>
<dbReference type="Pfam" id="PF04616">
    <property type="entry name" value="Glyco_hydro_43"/>
    <property type="match status" value="1"/>
</dbReference>
<gene>
    <name evidence="6" type="ORF">QBC34DRAFT_452686</name>
</gene>
<dbReference type="PANTHER" id="PTHR42812">
    <property type="entry name" value="BETA-XYLOSIDASE"/>
    <property type="match status" value="1"/>
</dbReference>
<comment type="caution">
    <text evidence="6">The sequence shown here is derived from an EMBL/GenBank/DDBJ whole genome shotgun (WGS) entry which is preliminary data.</text>
</comment>
<sequence>MISLSRLILLGAAVINFCFASQPKIEALDFADPSIILDPKTSHLFAFALKGNGKNVQALTGIDGQWLPLPDVDILPVPGMWVNATHPNIRAPDVHYIQQTDTYILYYTALHTDSPYYCVGIATASKVTGPFTAFHHPFACPLEDGGAIDASGFYDEEFRSRWVVYKVDGNSKGLGGPCGNGDTPGFETPIVMQRVSSADGITPFGKPIPILLRDPDIDGEFAVYVLFYSSHCRSQPEYDVRYATAKHVLGPYTRQSQLIGAANASKNNFTAPGGATAVMDVWGTMVFHANCGAGRCMHQADFAVDGGKVKLQG</sequence>
<evidence type="ECO:0000256" key="3">
    <source>
        <dbReference type="ARBA" id="ARBA00023295"/>
    </source>
</evidence>
<feature type="signal peptide" evidence="5">
    <location>
        <begin position="1"/>
        <end position="20"/>
    </location>
</feature>
<dbReference type="EMBL" id="MU865998">
    <property type="protein sequence ID" value="KAK4443178.1"/>
    <property type="molecule type" value="Genomic_DNA"/>
</dbReference>
<keyword evidence="5" id="KW-0732">Signal</keyword>
<reference evidence="6" key="1">
    <citation type="journal article" date="2023" name="Mol. Phylogenet. Evol.">
        <title>Genome-scale phylogeny and comparative genomics of the fungal order Sordariales.</title>
        <authorList>
            <person name="Hensen N."/>
            <person name="Bonometti L."/>
            <person name="Westerberg I."/>
            <person name="Brannstrom I.O."/>
            <person name="Guillou S."/>
            <person name="Cros-Aarteil S."/>
            <person name="Calhoun S."/>
            <person name="Haridas S."/>
            <person name="Kuo A."/>
            <person name="Mondo S."/>
            <person name="Pangilinan J."/>
            <person name="Riley R."/>
            <person name="LaButti K."/>
            <person name="Andreopoulos B."/>
            <person name="Lipzen A."/>
            <person name="Chen C."/>
            <person name="Yan M."/>
            <person name="Daum C."/>
            <person name="Ng V."/>
            <person name="Clum A."/>
            <person name="Steindorff A."/>
            <person name="Ohm R.A."/>
            <person name="Martin F."/>
            <person name="Silar P."/>
            <person name="Natvig D.O."/>
            <person name="Lalanne C."/>
            <person name="Gautier V."/>
            <person name="Ament-Velasquez S.L."/>
            <person name="Kruys A."/>
            <person name="Hutchinson M.I."/>
            <person name="Powell A.J."/>
            <person name="Barry K."/>
            <person name="Miller A.N."/>
            <person name="Grigoriev I.V."/>
            <person name="Debuchy R."/>
            <person name="Gladieux P."/>
            <person name="Hiltunen Thoren M."/>
            <person name="Johannesson H."/>
        </authorList>
    </citation>
    <scope>NUCLEOTIDE SEQUENCE</scope>
    <source>
        <strain evidence="6">PSN243</strain>
    </source>
</reference>
<keyword evidence="7" id="KW-1185">Reference proteome</keyword>
<evidence type="ECO:0000313" key="7">
    <source>
        <dbReference type="Proteomes" id="UP001321760"/>
    </source>
</evidence>
<feature type="chain" id="PRO_5043945087" evidence="5">
    <location>
        <begin position="21"/>
        <end position="313"/>
    </location>
</feature>
<evidence type="ECO:0000313" key="6">
    <source>
        <dbReference type="EMBL" id="KAK4443178.1"/>
    </source>
</evidence>
<dbReference type="InterPro" id="IPR006710">
    <property type="entry name" value="Glyco_hydro_43"/>
</dbReference>
<comment type="similarity">
    <text evidence="1 4">Belongs to the glycosyl hydrolase 43 family.</text>
</comment>
<dbReference type="AlphaFoldDB" id="A0AAV9G3W3"/>
<dbReference type="Gene3D" id="2.115.10.20">
    <property type="entry name" value="Glycosyl hydrolase domain, family 43"/>
    <property type="match status" value="1"/>
</dbReference>
<dbReference type="InterPro" id="IPR023296">
    <property type="entry name" value="Glyco_hydro_beta-prop_sf"/>
</dbReference>
<organism evidence="6 7">
    <name type="scientific">Podospora aff. communis PSN243</name>
    <dbReference type="NCBI Taxonomy" id="3040156"/>
    <lineage>
        <taxon>Eukaryota</taxon>
        <taxon>Fungi</taxon>
        <taxon>Dikarya</taxon>
        <taxon>Ascomycota</taxon>
        <taxon>Pezizomycotina</taxon>
        <taxon>Sordariomycetes</taxon>
        <taxon>Sordariomycetidae</taxon>
        <taxon>Sordariales</taxon>
        <taxon>Podosporaceae</taxon>
        <taxon>Podospora</taxon>
    </lineage>
</organism>
<dbReference type="SUPFAM" id="SSF75005">
    <property type="entry name" value="Arabinanase/levansucrase/invertase"/>
    <property type="match status" value="1"/>
</dbReference>
<dbReference type="GO" id="GO:0004553">
    <property type="term" value="F:hydrolase activity, hydrolyzing O-glycosyl compounds"/>
    <property type="evidence" value="ECO:0007669"/>
    <property type="project" value="InterPro"/>
</dbReference>
<keyword evidence="2 4" id="KW-0378">Hydrolase</keyword>
<keyword evidence="3 4" id="KW-0326">Glycosidase</keyword>
<evidence type="ECO:0000256" key="4">
    <source>
        <dbReference type="RuleBase" id="RU361187"/>
    </source>
</evidence>
<dbReference type="CDD" id="cd08999">
    <property type="entry name" value="GH43_ABN-like"/>
    <property type="match status" value="1"/>
</dbReference>
<dbReference type="GO" id="GO:0005975">
    <property type="term" value="P:carbohydrate metabolic process"/>
    <property type="evidence" value="ECO:0007669"/>
    <property type="project" value="InterPro"/>
</dbReference>
<name>A0AAV9G3W3_9PEZI</name>
<evidence type="ECO:0000256" key="5">
    <source>
        <dbReference type="SAM" id="SignalP"/>
    </source>
</evidence>
<protein>
    <submittedName>
        <fullName evidence="6">Glycosyl hydrolase</fullName>
    </submittedName>
</protein>
<evidence type="ECO:0000256" key="1">
    <source>
        <dbReference type="ARBA" id="ARBA00009865"/>
    </source>
</evidence>
<evidence type="ECO:0000256" key="2">
    <source>
        <dbReference type="ARBA" id="ARBA00022801"/>
    </source>
</evidence>
<reference evidence="6" key="2">
    <citation type="submission" date="2023-05" db="EMBL/GenBank/DDBJ databases">
        <authorList>
            <consortium name="Lawrence Berkeley National Laboratory"/>
            <person name="Steindorff A."/>
            <person name="Hensen N."/>
            <person name="Bonometti L."/>
            <person name="Westerberg I."/>
            <person name="Brannstrom I.O."/>
            <person name="Guillou S."/>
            <person name="Cros-Aarteil S."/>
            <person name="Calhoun S."/>
            <person name="Haridas S."/>
            <person name="Kuo A."/>
            <person name="Mondo S."/>
            <person name="Pangilinan J."/>
            <person name="Riley R."/>
            <person name="Labutti K."/>
            <person name="Andreopoulos B."/>
            <person name="Lipzen A."/>
            <person name="Chen C."/>
            <person name="Yanf M."/>
            <person name="Daum C."/>
            <person name="Ng V."/>
            <person name="Clum A."/>
            <person name="Ohm R."/>
            <person name="Martin F."/>
            <person name="Silar P."/>
            <person name="Natvig D."/>
            <person name="Lalanne C."/>
            <person name="Gautier V."/>
            <person name="Ament-Velasquez S.L."/>
            <person name="Kruys A."/>
            <person name="Hutchinson M.I."/>
            <person name="Powell A.J."/>
            <person name="Barry K."/>
            <person name="Miller A.N."/>
            <person name="Grigoriev I.V."/>
            <person name="Debuchy R."/>
            <person name="Gladieux P."/>
            <person name="Thoren M.H."/>
            <person name="Johannesson H."/>
        </authorList>
    </citation>
    <scope>NUCLEOTIDE SEQUENCE</scope>
    <source>
        <strain evidence="6">PSN243</strain>
    </source>
</reference>
<accession>A0AAV9G3W3</accession>
<dbReference type="PANTHER" id="PTHR42812:SF5">
    <property type="entry name" value="ENDO-ARABINASE"/>
    <property type="match status" value="1"/>
</dbReference>
<proteinExistence type="inferred from homology"/>
<dbReference type="InterPro" id="IPR051795">
    <property type="entry name" value="Glycosyl_Hydrlase_43"/>
</dbReference>